<comment type="caution">
    <text evidence="2">The sequence shown here is derived from an EMBL/GenBank/DDBJ whole genome shotgun (WGS) entry which is preliminary data.</text>
</comment>
<gene>
    <name evidence="2" type="ORF">KSP39_PZI023852</name>
</gene>
<proteinExistence type="predicted"/>
<reference evidence="2 3" key="1">
    <citation type="journal article" date="2022" name="Nat. Plants">
        <title>Genomes of leafy and leafless Platanthera orchids illuminate the evolution of mycoheterotrophy.</title>
        <authorList>
            <person name="Li M.H."/>
            <person name="Liu K.W."/>
            <person name="Li Z."/>
            <person name="Lu H.C."/>
            <person name="Ye Q.L."/>
            <person name="Zhang D."/>
            <person name="Wang J.Y."/>
            <person name="Li Y.F."/>
            <person name="Zhong Z.M."/>
            <person name="Liu X."/>
            <person name="Yu X."/>
            <person name="Liu D.K."/>
            <person name="Tu X.D."/>
            <person name="Liu B."/>
            <person name="Hao Y."/>
            <person name="Liao X.Y."/>
            <person name="Jiang Y.T."/>
            <person name="Sun W.H."/>
            <person name="Chen J."/>
            <person name="Chen Y.Q."/>
            <person name="Ai Y."/>
            <person name="Zhai J.W."/>
            <person name="Wu S.S."/>
            <person name="Zhou Z."/>
            <person name="Hsiao Y.Y."/>
            <person name="Wu W.L."/>
            <person name="Chen Y.Y."/>
            <person name="Lin Y.F."/>
            <person name="Hsu J.L."/>
            <person name="Li C.Y."/>
            <person name="Wang Z.W."/>
            <person name="Zhao X."/>
            <person name="Zhong W.Y."/>
            <person name="Ma X.K."/>
            <person name="Ma L."/>
            <person name="Huang J."/>
            <person name="Chen G.Z."/>
            <person name="Huang M.Z."/>
            <person name="Huang L."/>
            <person name="Peng D.H."/>
            <person name="Luo Y.B."/>
            <person name="Zou S.Q."/>
            <person name="Chen S.P."/>
            <person name="Lan S."/>
            <person name="Tsai W.C."/>
            <person name="Van de Peer Y."/>
            <person name="Liu Z.J."/>
        </authorList>
    </citation>
    <scope>NUCLEOTIDE SEQUENCE [LARGE SCALE GENOMIC DNA]</scope>
    <source>
        <strain evidence="2">Lor287</strain>
    </source>
</reference>
<dbReference type="Proteomes" id="UP001418222">
    <property type="component" value="Unassembled WGS sequence"/>
</dbReference>
<name>A0AAP0FU31_9ASPA</name>
<protein>
    <submittedName>
        <fullName evidence="2">Uncharacterized protein</fullName>
    </submittedName>
</protein>
<dbReference type="EMBL" id="JBBWWQ010000021">
    <property type="protein sequence ID" value="KAK8914627.1"/>
    <property type="molecule type" value="Genomic_DNA"/>
</dbReference>
<sequence>MSENIKFLCDDISSPVGDNLDAPSPIGEDRVSSLPPSSAYLDLPPTNTGDLRKLQNETRSDSLFFSEITVIIHLLLNFVINIVLRFHLTVIMWYVNVF</sequence>
<keyword evidence="1" id="KW-0812">Transmembrane</keyword>
<keyword evidence="1" id="KW-0472">Membrane</keyword>
<accession>A0AAP0FU31</accession>
<feature type="transmembrane region" description="Helical" evidence="1">
    <location>
        <begin position="62"/>
        <end position="95"/>
    </location>
</feature>
<evidence type="ECO:0000313" key="3">
    <source>
        <dbReference type="Proteomes" id="UP001418222"/>
    </source>
</evidence>
<evidence type="ECO:0000313" key="2">
    <source>
        <dbReference type="EMBL" id="KAK8914627.1"/>
    </source>
</evidence>
<evidence type="ECO:0000256" key="1">
    <source>
        <dbReference type="SAM" id="Phobius"/>
    </source>
</evidence>
<keyword evidence="1" id="KW-1133">Transmembrane helix</keyword>
<dbReference type="AlphaFoldDB" id="A0AAP0FU31"/>
<keyword evidence="3" id="KW-1185">Reference proteome</keyword>
<organism evidence="2 3">
    <name type="scientific">Platanthera zijinensis</name>
    <dbReference type="NCBI Taxonomy" id="2320716"/>
    <lineage>
        <taxon>Eukaryota</taxon>
        <taxon>Viridiplantae</taxon>
        <taxon>Streptophyta</taxon>
        <taxon>Embryophyta</taxon>
        <taxon>Tracheophyta</taxon>
        <taxon>Spermatophyta</taxon>
        <taxon>Magnoliopsida</taxon>
        <taxon>Liliopsida</taxon>
        <taxon>Asparagales</taxon>
        <taxon>Orchidaceae</taxon>
        <taxon>Orchidoideae</taxon>
        <taxon>Orchideae</taxon>
        <taxon>Orchidinae</taxon>
        <taxon>Platanthera</taxon>
    </lineage>
</organism>